<dbReference type="OrthoDB" id="955770at2"/>
<keyword evidence="1" id="KW-0732">Signal</keyword>
<evidence type="ECO:0000313" key="2">
    <source>
        <dbReference type="EMBL" id="ACT92526.1"/>
    </source>
</evidence>
<dbReference type="Proteomes" id="UP000002011">
    <property type="component" value="Chromosome"/>
</dbReference>
<dbReference type="EMBL" id="CP001619">
    <property type="protein sequence ID" value="ACT92526.1"/>
    <property type="molecule type" value="Genomic_DNA"/>
</dbReference>
<reference evidence="2 3" key="1">
    <citation type="journal article" date="2009" name="Stand. Genomic Sci.">
        <title>Complete genome sequence of Dyadobacter fermentans type strain (NS114).</title>
        <authorList>
            <person name="Lang E."/>
            <person name="Lapidus A."/>
            <person name="Chertkov O."/>
            <person name="Brettin T."/>
            <person name="Detter J.C."/>
            <person name="Han C."/>
            <person name="Copeland A."/>
            <person name="Glavina Del Rio T."/>
            <person name="Nolan M."/>
            <person name="Chen F."/>
            <person name="Lucas S."/>
            <person name="Tice H."/>
            <person name="Cheng J.F."/>
            <person name="Land M."/>
            <person name="Hauser L."/>
            <person name="Chang Y.J."/>
            <person name="Jeffries C.D."/>
            <person name="Kopitz M."/>
            <person name="Bruce D."/>
            <person name="Goodwin L."/>
            <person name="Pitluck S."/>
            <person name="Ovchinnikova G."/>
            <person name="Pati A."/>
            <person name="Ivanova N."/>
            <person name="Mavrommatis K."/>
            <person name="Chen A."/>
            <person name="Palaniappan K."/>
            <person name="Chain P."/>
            <person name="Bristow J."/>
            <person name="Eisen J.A."/>
            <person name="Markowitz V."/>
            <person name="Hugenholtz P."/>
            <person name="Goker M."/>
            <person name="Rohde M."/>
            <person name="Kyrpides N.C."/>
            <person name="Klenk H.P."/>
        </authorList>
    </citation>
    <scope>NUCLEOTIDE SEQUENCE [LARGE SCALE GENOMIC DNA]</scope>
    <source>
        <strain evidence="3">ATCC 700827 / DSM 18053 / CIP 107007 / KCTC 52180 / NS114</strain>
    </source>
</reference>
<proteinExistence type="predicted"/>
<accession>C6W646</accession>
<dbReference type="HOGENOM" id="CLU_2000301_0_0_10"/>
<evidence type="ECO:0008006" key="4">
    <source>
        <dbReference type="Google" id="ProtNLM"/>
    </source>
</evidence>
<keyword evidence="3" id="KW-1185">Reference proteome</keyword>
<evidence type="ECO:0000256" key="1">
    <source>
        <dbReference type="SAM" id="SignalP"/>
    </source>
</evidence>
<protein>
    <recommendedName>
        <fullName evidence="4">Lipoprotein</fullName>
    </recommendedName>
</protein>
<dbReference type="AlphaFoldDB" id="C6W646"/>
<organism evidence="2 3">
    <name type="scientific">Dyadobacter fermentans (strain ATCC 700827 / DSM 18053 / CIP 107007 / KCTC 52180 / NS114)</name>
    <dbReference type="NCBI Taxonomy" id="471854"/>
    <lineage>
        <taxon>Bacteria</taxon>
        <taxon>Pseudomonadati</taxon>
        <taxon>Bacteroidota</taxon>
        <taxon>Cytophagia</taxon>
        <taxon>Cytophagales</taxon>
        <taxon>Spirosomataceae</taxon>
        <taxon>Dyadobacter</taxon>
    </lineage>
</organism>
<gene>
    <name evidence="2" type="ordered locus">Dfer_1278</name>
</gene>
<name>C6W646_DYAFD</name>
<dbReference type="PROSITE" id="PS51257">
    <property type="entry name" value="PROKAR_LIPOPROTEIN"/>
    <property type="match status" value="1"/>
</dbReference>
<feature type="signal peptide" evidence="1">
    <location>
        <begin position="1"/>
        <end position="26"/>
    </location>
</feature>
<dbReference type="KEGG" id="dfe:Dfer_1278"/>
<feature type="chain" id="PRO_5002971110" description="Lipoprotein" evidence="1">
    <location>
        <begin position="27"/>
        <end position="126"/>
    </location>
</feature>
<sequence length="126" mass="13799">MKNLLNKSRLSSIALLFVIVFTFSCKDDKEPVPQGNLLFYTNYTPEKYDRIDVIVDGKIMGSISETAAVRPECNAQGSAAVVSLTLPVGSYAVSGKRYKGGELVGNWKASSASVTIEECKRIRFVE</sequence>
<dbReference type="RefSeq" id="WP_015810780.1">
    <property type="nucleotide sequence ID" value="NC_013037.1"/>
</dbReference>
<evidence type="ECO:0000313" key="3">
    <source>
        <dbReference type="Proteomes" id="UP000002011"/>
    </source>
</evidence>